<accession>A0ABR9VQ11</accession>
<comment type="caution">
    <text evidence="3">The sequence shown here is derived from an EMBL/GenBank/DDBJ whole genome shotgun (WGS) entry which is preliminary data.</text>
</comment>
<organism evidence="3 4">
    <name type="scientific">Synechocystis salina LEGE 00031</name>
    <dbReference type="NCBI Taxonomy" id="1828736"/>
    <lineage>
        <taxon>Bacteria</taxon>
        <taxon>Bacillati</taxon>
        <taxon>Cyanobacteriota</taxon>
        <taxon>Cyanophyceae</taxon>
        <taxon>Synechococcales</taxon>
        <taxon>Merismopediaceae</taxon>
        <taxon>Synechocystis</taxon>
    </lineage>
</organism>
<evidence type="ECO:0000256" key="1">
    <source>
        <dbReference type="SAM" id="Phobius"/>
    </source>
</evidence>
<protein>
    <submittedName>
        <fullName evidence="3">DUF3592 domain-containing protein</fullName>
    </submittedName>
</protein>
<dbReference type="InterPro" id="IPR021994">
    <property type="entry name" value="DUF3592"/>
</dbReference>
<evidence type="ECO:0000259" key="2">
    <source>
        <dbReference type="Pfam" id="PF12158"/>
    </source>
</evidence>
<dbReference type="Pfam" id="PF12158">
    <property type="entry name" value="DUF3592"/>
    <property type="match status" value="1"/>
</dbReference>
<feature type="domain" description="DUF3592" evidence="2">
    <location>
        <begin position="40"/>
        <end position="124"/>
    </location>
</feature>
<feature type="transmembrane region" description="Helical" evidence="1">
    <location>
        <begin position="130"/>
        <end position="152"/>
    </location>
</feature>
<name>A0ABR9VQ11_9SYNC</name>
<keyword evidence="4" id="KW-1185">Reference proteome</keyword>
<keyword evidence="1" id="KW-1133">Transmembrane helix</keyword>
<evidence type="ECO:0000313" key="3">
    <source>
        <dbReference type="EMBL" id="MBE9253447.1"/>
    </source>
</evidence>
<dbReference type="Proteomes" id="UP000658720">
    <property type="component" value="Unassembled WGS sequence"/>
</dbReference>
<reference evidence="3 4" key="1">
    <citation type="submission" date="2020-10" db="EMBL/GenBank/DDBJ databases">
        <authorList>
            <person name="Castelo-Branco R."/>
            <person name="Eusebio N."/>
            <person name="Adriana R."/>
            <person name="Vieira A."/>
            <person name="Brugerolle De Fraissinette N."/>
            <person name="Rezende De Castro R."/>
            <person name="Schneider M.P."/>
            <person name="Vasconcelos V."/>
            <person name="Leao P.N."/>
        </authorList>
    </citation>
    <scope>NUCLEOTIDE SEQUENCE [LARGE SCALE GENOMIC DNA]</scope>
    <source>
        <strain evidence="3 4">LEGE 00031</strain>
    </source>
</reference>
<gene>
    <name evidence="3" type="ORF">IQ217_06140</name>
</gene>
<keyword evidence="1" id="KW-0472">Membrane</keyword>
<proteinExistence type="predicted"/>
<sequence>MDKLFFSLFISIFYAVGFGLLWSGINSAKQSVEASNWPSVTGTITNLSLRENSDSDGTTYGVEVEYRYSVMGRTYTSSRLAFGYASSSGRQAHQDILNKLEHASSVKVRYNPKNPATSTLSFGIHRSVKFVLAFAITWLAFVFGFTLIWWIASQPDDVLLKNMEVTLKR</sequence>
<evidence type="ECO:0000313" key="4">
    <source>
        <dbReference type="Proteomes" id="UP000658720"/>
    </source>
</evidence>
<feature type="transmembrane region" description="Helical" evidence="1">
    <location>
        <begin position="6"/>
        <end position="25"/>
    </location>
</feature>
<dbReference type="RefSeq" id="WP_194019290.1">
    <property type="nucleotide sequence ID" value="NZ_JADEVV010000013.1"/>
</dbReference>
<keyword evidence="1" id="KW-0812">Transmembrane</keyword>
<dbReference type="EMBL" id="JADEVV010000013">
    <property type="protein sequence ID" value="MBE9253447.1"/>
    <property type="molecule type" value="Genomic_DNA"/>
</dbReference>